<protein>
    <submittedName>
        <fullName evidence="1">Uncharacterized protein</fullName>
    </submittedName>
</protein>
<comment type="caution">
    <text evidence="1">The sequence shown here is derived from an EMBL/GenBank/DDBJ whole genome shotgun (WGS) entry which is preliminary data.</text>
</comment>
<organism evidence="1 2">
    <name type="scientific">Paenibacillus radicis</name>
    <name type="common">ex Gao et al. 2016</name>
    <dbReference type="NCBI Taxonomy" id="1737354"/>
    <lineage>
        <taxon>Bacteria</taxon>
        <taxon>Bacillati</taxon>
        <taxon>Bacillota</taxon>
        <taxon>Bacilli</taxon>
        <taxon>Bacillales</taxon>
        <taxon>Paenibacillaceae</taxon>
        <taxon>Paenibacillus</taxon>
    </lineage>
</organism>
<dbReference type="EMBL" id="BMHY01000004">
    <property type="protein sequence ID" value="GGG68365.1"/>
    <property type="molecule type" value="Genomic_DNA"/>
</dbReference>
<keyword evidence="2" id="KW-1185">Reference proteome</keyword>
<dbReference type="Proteomes" id="UP000600247">
    <property type="component" value="Unassembled WGS sequence"/>
</dbReference>
<reference evidence="1 2" key="1">
    <citation type="journal article" date="2014" name="Int. J. Syst. Evol. Microbiol.">
        <title>Complete genome sequence of Corynebacterium casei LMG S-19264T (=DSM 44701T), isolated from a smear-ripened cheese.</title>
        <authorList>
            <consortium name="US DOE Joint Genome Institute (JGI-PGF)"/>
            <person name="Walter F."/>
            <person name="Albersmeier A."/>
            <person name="Kalinowski J."/>
            <person name="Ruckert C."/>
        </authorList>
    </citation>
    <scope>NUCLEOTIDE SEQUENCE [LARGE SCALE GENOMIC DNA]</scope>
    <source>
        <strain evidence="1 2">CGMCC 1.15286</strain>
    </source>
</reference>
<gene>
    <name evidence="1" type="ORF">GCM10010918_24060</name>
</gene>
<evidence type="ECO:0000313" key="1">
    <source>
        <dbReference type="EMBL" id="GGG68365.1"/>
    </source>
</evidence>
<evidence type="ECO:0000313" key="2">
    <source>
        <dbReference type="Proteomes" id="UP000600247"/>
    </source>
</evidence>
<name>A0A917M0D9_9BACL</name>
<dbReference type="RefSeq" id="WP_188889436.1">
    <property type="nucleotide sequence ID" value="NZ_BMHY01000004.1"/>
</dbReference>
<proteinExistence type="predicted"/>
<sequence>MYQTKLWQQFLEHEVLPLRNAKIRELPSFYTSNTREIADGIVSLFDVLCKQIKLEQERGELSAYSSMY</sequence>
<accession>A0A917M0D9</accession>
<dbReference type="AlphaFoldDB" id="A0A917M0D9"/>